<evidence type="ECO:0000256" key="2">
    <source>
        <dbReference type="SAM" id="Phobius"/>
    </source>
</evidence>
<gene>
    <name evidence="4" type="ORF">CHLRE_10g421800v5</name>
</gene>
<reference evidence="4 5" key="1">
    <citation type="journal article" date="2007" name="Science">
        <title>The Chlamydomonas genome reveals the evolution of key animal and plant functions.</title>
        <authorList>
            <person name="Merchant S.S."/>
            <person name="Prochnik S.E."/>
            <person name="Vallon O."/>
            <person name="Harris E.H."/>
            <person name="Karpowicz S.J."/>
            <person name="Witman G.B."/>
            <person name="Terry A."/>
            <person name="Salamov A."/>
            <person name="Fritz-Laylin L.K."/>
            <person name="Marechal-Drouard L."/>
            <person name="Marshall W.F."/>
            <person name="Qu L.H."/>
            <person name="Nelson D.R."/>
            <person name="Sanderfoot A.A."/>
            <person name="Spalding M.H."/>
            <person name="Kapitonov V.V."/>
            <person name="Ren Q."/>
            <person name="Ferris P."/>
            <person name="Lindquist E."/>
            <person name="Shapiro H."/>
            <person name="Lucas S.M."/>
            <person name="Grimwood J."/>
            <person name="Schmutz J."/>
            <person name="Cardol P."/>
            <person name="Cerutti H."/>
            <person name="Chanfreau G."/>
            <person name="Chen C.L."/>
            <person name="Cognat V."/>
            <person name="Croft M.T."/>
            <person name="Dent R."/>
            <person name="Dutcher S."/>
            <person name="Fernandez E."/>
            <person name="Fukuzawa H."/>
            <person name="Gonzalez-Ballester D."/>
            <person name="Gonzalez-Halphen D."/>
            <person name="Hallmann A."/>
            <person name="Hanikenne M."/>
            <person name="Hippler M."/>
            <person name="Inwood W."/>
            <person name="Jabbari K."/>
            <person name="Kalanon M."/>
            <person name="Kuras R."/>
            <person name="Lefebvre P.A."/>
            <person name="Lemaire S.D."/>
            <person name="Lobanov A.V."/>
            <person name="Lohr M."/>
            <person name="Manuell A."/>
            <person name="Meier I."/>
            <person name="Mets L."/>
            <person name="Mittag M."/>
            <person name="Mittelmeier T."/>
            <person name="Moroney J.V."/>
            <person name="Moseley J."/>
            <person name="Napoli C."/>
            <person name="Nedelcu A.M."/>
            <person name="Niyogi K."/>
            <person name="Novoselov S.V."/>
            <person name="Paulsen I.T."/>
            <person name="Pazour G."/>
            <person name="Purton S."/>
            <person name="Ral J.P."/>
            <person name="Riano-Pachon D.M."/>
            <person name="Riekhof W."/>
            <person name="Rymarquis L."/>
            <person name="Schroda M."/>
            <person name="Stern D."/>
            <person name="Umen J."/>
            <person name="Willows R."/>
            <person name="Wilson N."/>
            <person name="Zimmer S.L."/>
            <person name="Allmer J."/>
            <person name="Balk J."/>
            <person name="Bisova K."/>
            <person name="Chen C.J."/>
            <person name="Elias M."/>
            <person name="Gendler K."/>
            <person name="Hauser C."/>
            <person name="Lamb M.R."/>
            <person name="Ledford H."/>
            <person name="Long J.C."/>
            <person name="Minagawa J."/>
            <person name="Page M.D."/>
            <person name="Pan J."/>
            <person name="Pootakham W."/>
            <person name="Roje S."/>
            <person name="Rose A."/>
            <person name="Stahlberg E."/>
            <person name="Terauchi A.M."/>
            <person name="Yang P."/>
            <person name="Ball S."/>
            <person name="Bowler C."/>
            <person name="Dieckmann C.L."/>
            <person name="Gladyshev V.N."/>
            <person name="Green P."/>
            <person name="Jorgensen R."/>
            <person name="Mayfield S."/>
            <person name="Mueller-Roeber B."/>
            <person name="Rajamani S."/>
            <person name="Sayre R.T."/>
            <person name="Brokstein P."/>
            <person name="Dubchak I."/>
            <person name="Goodstein D."/>
            <person name="Hornick L."/>
            <person name="Huang Y.W."/>
            <person name="Jhaveri J."/>
            <person name="Luo Y."/>
            <person name="Martinez D."/>
            <person name="Ngau W.C."/>
            <person name="Otillar B."/>
            <person name="Poliakov A."/>
            <person name="Porter A."/>
            <person name="Szajkowski L."/>
            <person name="Werner G."/>
            <person name="Zhou K."/>
            <person name="Grigoriev I.V."/>
            <person name="Rokhsar D.S."/>
            <person name="Grossman A.R."/>
        </authorList>
    </citation>
    <scope>NUCLEOTIDE SEQUENCE [LARGE SCALE GENOMIC DNA]</scope>
    <source>
        <strain evidence="5">CC-503</strain>
        <strain evidence="4">CC-503 cw92 mt+</strain>
    </source>
</reference>
<dbReference type="SMART" id="SM00554">
    <property type="entry name" value="FAS1"/>
    <property type="match status" value="1"/>
</dbReference>
<keyword evidence="2" id="KW-0812">Transmembrane</keyword>
<keyword evidence="2" id="KW-1133">Transmembrane helix</keyword>
<dbReference type="InterPro" id="IPR036378">
    <property type="entry name" value="FAS1_dom_sf"/>
</dbReference>
<dbReference type="RefSeq" id="XP_042919881.1">
    <property type="nucleotide sequence ID" value="XM_043066486.1"/>
</dbReference>
<dbReference type="Gene3D" id="2.30.180.10">
    <property type="entry name" value="FAS1 domain"/>
    <property type="match status" value="1"/>
</dbReference>
<sequence length="250" mass="26465">MALMGSLRRVAAGRPAAAGGAAPTGRRAGACGSSTALFAAVAALGSVLLLLGGALNTPGAMGQAYLPATMIDAMEAAMFLNKFMDAADVTGFYDKFLDPEFSGTVFAPVDLGFEALMQKSNATWDELTSPELNQTLSTIVGMHVIPGQRLFPLAQLRDGLALDTAADKLKVYIRRDVPGIVHVYAVPRPEDDPLNFATVLQYQEIRGGKAILYVVDKVLTPPAKDSKPAEDEAAPTFVRRGKRGDAQRKA</sequence>
<feature type="transmembrane region" description="Helical" evidence="2">
    <location>
        <begin position="36"/>
        <end position="55"/>
    </location>
</feature>
<dbReference type="EMBL" id="CM008971">
    <property type="protein sequence ID" value="PNW77090.1"/>
    <property type="molecule type" value="Genomic_DNA"/>
</dbReference>
<proteinExistence type="predicted"/>
<dbReference type="OMA" id="YQEIRGG"/>
<reference evidence="4" key="2">
    <citation type="submission" date="2017-07" db="EMBL/GenBank/DDBJ databases">
        <title>WGS assembly of Chlamydomonas reinhardtii.</title>
        <authorList>
            <consortium name="Chlamydomonas Annotation Team"/>
            <consortium name="JGI Annotation Team"/>
            <person name="Merchant S.S."/>
            <person name="Prochnik S.E."/>
            <person name="Vallon O."/>
            <person name="Harris E.H."/>
            <person name="Karpowicz S.J."/>
            <person name="Witman G.B."/>
            <person name="Terry A."/>
            <person name="Salamov A."/>
            <person name="Fritz-Laylin L.K."/>
            <person name="Marechal-Drouard L."/>
            <person name="Marshall W.F."/>
            <person name="Qu L.H."/>
            <person name="Nelson D.R."/>
            <person name="Sanderfoot A.A."/>
            <person name="Spalding M.H."/>
            <person name="Kapitonov V.V."/>
            <person name="Ren Q."/>
            <person name="Ferris P."/>
            <person name="Lindquist E."/>
            <person name="Shapiro H."/>
            <person name="Lucas S.M."/>
            <person name="Grimwood J."/>
            <person name="Schmutz J."/>
            <person name="Grigoriev I.V."/>
            <person name="Rokhsar D.S."/>
        </authorList>
    </citation>
    <scope>NUCLEOTIDE SEQUENCE</scope>
    <source>
        <strain evidence="4">CC-503 cw92 mt+</strain>
    </source>
</reference>
<evidence type="ECO:0000313" key="4">
    <source>
        <dbReference type="EMBL" id="PNW77091.1"/>
    </source>
</evidence>
<dbReference type="Pfam" id="PF02469">
    <property type="entry name" value="Fasciclin"/>
    <property type="match status" value="1"/>
</dbReference>
<dbReference type="PaxDb" id="3055-EDP06544"/>
<dbReference type="SUPFAM" id="SSF82153">
    <property type="entry name" value="FAS1 domain"/>
    <property type="match status" value="1"/>
</dbReference>
<accession>A0A2K3D981</accession>
<dbReference type="InterPro" id="IPR000782">
    <property type="entry name" value="FAS1_domain"/>
</dbReference>
<dbReference type="KEGG" id="cre:CHLRE_10g421800v5"/>
<evidence type="ECO:0000313" key="5">
    <source>
        <dbReference type="Proteomes" id="UP000006906"/>
    </source>
</evidence>
<dbReference type="PROSITE" id="PS50213">
    <property type="entry name" value="FAS1"/>
    <property type="match status" value="1"/>
</dbReference>
<organism evidence="4 5">
    <name type="scientific">Chlamydomonas reinhardtii</name>
    <name type="common">Chlamydomonas smithii</name>
    <dbReference type="NCBI Taxonomy" id="3055"/>
    <lineage>
        <taxon>Eukaryota</taxon>
        <taxon>Viridiplantae</taxon>
        <taxon>Chlorophyta</taxon>
        <taxon>core chlorophytes</taxon>
        <taxon>Chlorophyceae</taxon>
        <taxon>CS clade</taxon>
        <taxon>Chlamydomonadales</taxon>
        <taxon>Chlamydomonadaceae</taxon>
        <taxon>Chlamydomonas</taxon>
    </lineage>
</organism>
<feature type="domain" description="FAS1" evidence="3">
    <location>
        <begin position="67"/>
        <end position="219"/>
    </location>
</feature>
<dbReference type="GeneID" id="5728256"/>
<dbReference type="OrthoDB" id="530600at2759"/>
<keyword evidence="5" id="KW-1185">Reference proteome</keyword>
<dbReference type="Proteomes" id="UP000006906">
    <property type="component" value="Chromosome 10"/>
</dbReference>
<keyword evidence="2" id="KW-0472">Membrane</keyword>
<evidence type="ECO:0000256" key="1">
    <source>
        <dbReference type="SAM" id="MobiDB-lite"/>
    </source>
</evidence>
<dbReference type="Gramene" id="PNW77090">
    <property type="protein sequence ID" value="PNW77090"/>
    <property type="gene ID" value="CHLRE_10g421800v5"/>
</dbReference>
<protein>
    <recommendedName>
        <fullName evidence="3">FAS1 domain-containing protein</fullName>
    </recommendedName>
</protein>
<dbReference type="AlphaFoldDB" id="A0A2K3D981"/>
<feature type="region of interest" description="Disordered" evidence="1">
    <location>
        <begin position="221"/>
        <end position="250"/>
    </location>
</feature>
<dbReference type="Gramene" id="PNW77091">
    <property type="protein sequence ID" value="PNW77091"/>
    <property type="gene ID" value="CHLRE_10g421800v5"/>
</dbReference>
<name>A0A2K3D981_CHLRE</name>
<evidence type="ECO:0000259" key="3">
    <source>
        <dbReference type="PROSITE" id="PS50213"/>
    </source>
</evidence>
<dbReference type="ExpressionAtlas" id="A0A2K3D981">
    <property type="expression patterns" value="baseline and differential"/>
</dbReference>
<dbReference type="RefSeq" id="XP_001702765.2">
    <property type="nucleotide sequence ID" value="XM_001702713.2"/>
</dbReference>
<dbReference type="EMBL" id="CM008971">
    <property type="protein sequence ID" value="PNW77091.1"/>
    <property type="molecule type" value="Genomic_DNA"/>
</dbReference>